<protein>
    <submittedName>
        <fullName evidence="2">Uncharacterized protein</fullName>
    </submittedName>
</protein>
<reference evidence="2" key="2">
    <citation type="submission" date="2025-08" db="UniProtKB">
        <authorList>
            <consortium name="Ensembl"/>
        </authorList>
    </citation>
    <scope>IDENTIFICATION</scope>
</reference>
<evidence type="ECO:0000313" key="2">
    <source>
        <dbReference type="Ensembl" id="ENSSFAP00005015023.1"/>
    </source>
</evidence>
<evidence type="ECO:0000256" key="1">
    <source>
        <dbReference type="SAM" id="Coils"/>
    </source>
</evidence>
<reference evidence="2" key="1">
    <citation type="submission" date="2019-06" db="EMBL/GenBank/DDBJ databases">
        <authorList>
            <consortium name="Wellcome Sanger Institute Data Sharing"/>
        </authorList>
    </citation>
    <scope>NUCLEOTIDE SEQUENCE [LARGE SCALE GENOMIC DNA]</scope>
</reference>
<dbReference type="AlphaFoldDB" id="A0A672G820"/>
<name>A0A672G820_SALFA</name>
<keyword evidence="3" id="KW-1185">Reference proteome</keyword>
<dbReference type="Ensembl" id="ENSSFAT00005015643.1">
    <property type="protein sequence ID" value="ENSSFAP00005015023.1"/>
    <property type="gene ID" value="ENSSFAG00005008050.1"/>
</dbReference>
<feature type="coiled-coil region" evidence="1">
    <location>
        <begin position="69"/>
        <end position="107"/>
    </location>
</feature>
<sequence>MLESSKPNYAWLTLQYGITAALPHCRSASAVLEVARSLYSDIIVKNKVTMTKQSMLAIITDIEGRLRHERKLKSEYKMVERDLIKLKRSAEEASKKMDIKLKEQKEQIKQLMGIL</sequence>
<accession>A0A672G820</accession>
<evidence type="ECO:0000313" key="3">
    <source>
        <dbReference type="Proteomes" id="UP000472267"/>
    </source>
</evidence>
<reference evidence="2" key="3">
    <citation type="submission" date="2025-09" db="UniProtKB">
        <authorList>
            <consortium name="Ensembl"/>
        </authorList>
    </citation>
    <scope>IDENTIFICATION</scope>
</reference>
<proteinExistence type="predicted"/>
<dbReference type="InParanoid" id="A0A672G820"/>
<organism evidence="2 3">
    <name type="scientific">Salarias fasciatus</name>
    <name type="common">Jewelled blenny</name>
    <name type="synonym">Blennius fasciatus</name>
    <dbReference type="NCBI Taxonomy" id="181472"/>
    <lineage>
        <taxon>Eukaryota</taxon>
        <taxon>Metazoa</taxon>
        <taxon>Chordata</taxon>
        <taxon>Craniata</taxon>
        <taxon>Vertebrata</taxon>
        <taxon>Euteleostomi</taxon>
        <taxon>Actinopterygii</taxon>
        <taxon>Neopterygii</taxon>
        <taxon>Teleostei</taxon>
        <taxon>Neoteleostei</taxon>
        <taxon>Acanthomorphata</taxon>
        <taxon>Ovalentaria</taxon>
        <taxon>Blenniimorphae</taxon>
        <taxon>Blenniiformes</taxon>
        <taxon>Blennioidei</taxon>
        <taxon>Blenniidae</taxon>
        <taxon>Salariinae</taxon>
        <taxon>Salarias</taxon>
    </lineage>
</organism>
<keyword evidence="1" id="KW-0175">Coiled coil</keyword>
<dbReference type="Proteomes" id="UP000472267">
    <property type="component" value="Chromosome 9"/>
</dbReference>